<dbReference type="STRING" id="7897.ENSLACP00000006948"/>
<dbReference type="Pfam" id="PF00620">
    <property type="entry name" value="RhoGAP"/>
    <property type="match status" value="1"/>
</dbReference>
<evidence type="ECO:0000259" key="6">
    <source>
        <dbReference type="PROSITE" id="PS50002"/>
    </source>
</evidence>
<dbReference type="PANTHER" id="PTHR15729:SF14">
    <property type="entry name" value="RHO GTPASE-ACTIVATING PROTEIN 33 ISOFORM X1"/>
    <property type="match status" value="1"/>
</dbReference>
<dbReference type="EMBL" id="AFYH01099617">
    <property type="status" value="NOT_ANNOTATED_CDS"/>
    <property type="molecule type" value="Genomic_DNA"/>
</dbReference>
<accession>H3ABC7</accession>
<dbReference type="EMBL" id="AFYH01099623">
    <property type="status" value="NOT_ANNOTATED_CDS"/>
    <property type="molecule type" value="Genomic_DNA"/>
</dbReference>
<dbReference type="InterPro" id="IPR008936">
    <property type="entry name" value="Rho_GTPase_activation_prot"/>
</dbReference>
<dbReference type="GO" id="GO:0001650">
    <property type="term" value="C:fibrillar center"/>
    <property type="evidence" value="ECO:0007669"/>
    <property type="project" value="TreeGrafter"/>
</dbReference>
<dbReference type="EMBL" id="AFYH01099618">
    <property type="status" value="NOT_ANNOTATED_CDS"/>
    <property type="molecule type" value="Genomic_DNA"/>
</dbReference>
<feature type="compositionally biased region" description="Low complexity" evidence="5">
    <location>
        <begin position="919"/>
        <end position="932"/>
    </location>
</feature>
<dbReference type="EMBL" id="AFYH01099620">
    <property type="status" value="NOT_ANNOTATED_CDS"/>
    <property type="molecule type" value="Genomic_DNA"/>
</dbReference>
<reference evidence="8" key="3">
    <citation type="submission" date="2025-09" db="UniProtKB">
        <authorList>
            <consortium name="Ensembl"/>
        </authorList>
    </citation>
    <scope>IDENTIFICATION</scope>
</reference>
<dbReference type="InterPro" id="IPR001452">
    <property type="entry name" value="SH3_domain"/>
</dbReference>
<feature type="domain" description="Rho-GAP" evidence="7">
    <location>
        <begin position="319"/>
        <end position="509"/>
    </location>
</feature>
<dbReference type="InterPro" id="IPR051576">
    <property type="entry name" value="PX-Rho_GAP"/>
</dbReference>
<dbReference type="Pfam" id="PF14604">
    <property type="entry name" value="SH3_9"/>
    <property type="match status" value="1"/>
</dbReference>
<dbReference type="OMA" id="FPIMTSH"/>
<evidence type="ECO:0000259" key="7">
    <source>
        <dbReference type="PROSITE" id="PS50238"/>
    </source>
</evidence>
<dbReference type="GO" id="GO:0005654">
    <property type="term" value="C:nucleoplasm"/>
    <property type="evidence" value="ECO:0007669"/>
    <property type="project" value="TreeGrafter"/>
</dbReference>
<evidence type="ECO:0000256" key="4">
    <source>
        <dbReference type="PROSITE-ProRule" id="PRU00192"/>
    </source>
</evidence>
<dbReference type="Ensembl" id="ENSLACT00000007007.1">
    <property type="protein sequence ID" value="ENSLACP00000006948.1"/>
    <property type="gene ID" value="ENSLACG00000006168.1"/>
</dbReference>
<reference evidence="9" key="1">
    <citation type="submission" date="2011-08" db="EMBL/GenBank/DDBJ databases">
        <title>The draft genome of Latimeria chalumnae.</title>
        <authorList>
            <person name="Di Palma F."/>
            <person name="Alfoldi J."/>
            <person name="Johnson J."/>
            <person name="Berlin A."/>
            <person name="Gnerre S."/>
            <person name="Jaffe D."/>
            <person name="MacCallum I."/>
            <person name="Young S."/>
            <person name="Walker B.J."/>
            <person name="Lander E."/>
            <person name="Lindblad-Toh K."/>
        </authorList>
    </citation>
    <scope>NUCLEOTIDE SEQUENCE [LARGE SCALE GENOMIC DNA]</scope>
    <source>
        <strain evidence="9">Wild caught</strain>
    </source>
</reference>
<feature type="compositionally biased region" description="Low complexity" evidence="5">
    <location>
        <begin position="808"/>
        <end position="826"/>
    </location>
</feature>
<dbReference type="GO" id="GO:0007264">
    <property type="term" value="P:small GTPase-mediated signal transduction"/>
    <property type="evidence" value="ECO:0007669"/>
    <property type="project" value="TreeGrafter"/>
</dbReference>
<dbReference type="SUPFAM" id="SSF64268">
    <property type="entry name" value="PX domain"/>
    <property type="match status" value="1"/>
</dbReference>
<protein>
    <submittedName>
        <fullName evidence="8">Rho GTPase activating protein 33</fullName>
    </submittedName>
</protein>
<dbReference type="CDD" id="cd11835">
    <property type="entry name" value="SH3_ARHGAP32_33"/>
    <property type="match status" value="1"/>
</dbReference>
<dbReference type="EMBL" id="AFYH01099621">
    <property type="status" value="NOT_ANNOTATED_CDS"/>
    <property type="molecule type" value="Genomic_DNA"/>
</dbReference>
<dbReference type="SMART" id="SM00326">
    <property type="entry name" value="SH3"/>
    <property type="match status" value="1"/>
</dbReference>
<dbReference type="GO" id="GO:0005096">
    <property type="term" value="F:GTPase activator activity"/>
    <property type="evidence" value="ECO:0007669"/>
    <property type="project" value="UniProtKB-KW"/>
</dbReference>
<reference evidence="8" key="2">
    <citation type="submission" date="2025-08" db="UniProtKB">
        <authorList>
            <consortium name="Ensembl"/>
        </authorList>
    </citation>
    <scope>IDENTIFICATION</scope>
</reference>
<dbReference type="InterPro" id="IPR036028">
    <property type="entry name" value="SH3-like_dom_sf"/>
</dbReference>
<keyword evidence="9" id="KW-1185">Reference proteome</keyword>
<organism evidence="8 9">
    <name type="scientific">Latimeria chalumnae</name>
    <name type="common">Coelacanth</name>
    <dbReference type="NCBI Taxonomy" id="7897"/>
    <lineage>
        <taxon>Eukaryota</taxon>
        <taxon>Metazoa</taxon>
        <taxon>Chordata</taxon>
        <taxon>Craniata</taxon>
        <taxon>Vertebrata</taxon>
        <taxon>Euteleostomi</taxon>
        <taxon>Coelacanthiformes</taxon>
        <taxon>Coelacanthidae</taxon>
        <taxon>Latimeria</taxon>
    </lineage>
</organism>
<evidence type="ECO:0000256" key="2">
    <source>
        <dbReference type="ARBA" id="ARBA00022443"/>
    </source>
</evidence>
<dbReference type="EMBL" id="AFYH01099619">
    <property type="status" value="NOT_ANNOTATED_CDS"/>
    <property type="molecule type" value="Genomic_DNA"/>
</dbReference>
<sequence length="979" mass="107100">LQARSTDNLDTSGELPHRCAGGNASVKGKNIKRLSVLKGHFPKLAECAHFHYENVDLGTIQLALAPEQNEVAQSSVGAGGQVFLVRVCCQGKTWFVRRSYEEFRTLDSHLHLCIYDRRFSCLTELPSLSELGDRVALLQPLLSDYLMRLSLIVDNKLNCGPVLTWMEIDNRGNRLLVNEEASINVPAIAAAHVTKRYTAQASDELSFEVGDIVSVIDMPPKEDTTWWRGKHGFQVGFFPRECVDLINEKLTHSVTAPSLKPGNTICSVMLCSDGLIKLSPAVSRKHGKLIGFLRNFMKSRPSKQKLKQRGILKERVFGCDLGEHLLNSGQDVPQVLKSCSGFIEKHGIVDGIYRLSGISSNIQKLRHEFDSEQIPELTRDVYLQDIHCVGSLCKLYFRELPNPLLTYQLYDKFAPSLSIEGERERVCLVRGVAKPLPPICCCPPSKMLTQITTVSCHAYKEEMASHTLGIFLVGEVGRVAEGLNLGVGGRFVFFSPILPCYLPRKMATPNPEFRVLTGSVFCFFFFLSAGRPSLTRPKSILLTSPSNRLLTLEEAQARTQAQILTMVLETAPQSRNSSTGLHRRKSGAKVRKLTGGSWKTFFAIGKTASAPRAVPIALVSATAWRIMVPSLSGTRAETTTLRSTKSEESLCSQTGTVGLPKLQRLRRPRSSSDALSVSMESELFSGPKHCKSYDSVQGEDQEGIYVMPDFSHVPSIWAAEDDLDLSPPSIGGIGLDFDPFSFQCSPPRWRMEDSETSGREKLSKSTSFTKRMTHATAAKGPKSPPMDISDPISSTVPAKVLEMISKTSGEPQGPGAQQGAGQPTSQASTQMISMLLKSCDAQLTDSCQREIRRKLSVAGSKAKGSSGGILSWKQPPAIPLIHRQVPPPPPPKNAARLMALALAESAHQALRQSSNPTGSQQRQEASRASQARLMRSLSVDCNQNPPVTTASPLYSTVRSLSVARSDSLPSAPTPPLPSE</sequence>
<dbReference type="Gene3D" id="1.10.555.10">
    <property type="entry name" value="Rho GTPase activation protein"/>
    <property type="match status" value="1"/>
</dbReference>
<feature type="compositionally biased region" description="Polar residues" evidence="5">
    <location>
        <begin position="939"/>
        <end position="953"/>
    </location>
</feature>
<dbReference type="FunFam" id="2.30.30.40:FF:000030">
    <property type="entry name" value="rho GTPase-activating protein 32 isoform X2"/>
    <property type="match status" value="1"/>
</dbReference>
<proteinExistence type="inferred from homology"/>
<dbReference type="HOGENOM" id="CLU_009183_0_0_1"/>
<dbReference type="PROSITE" id="PS50238">
    <property type="entry name" value="RHOGAP"/>
    <property type="match status" value="1"/>
</dbReference>
<evidence type="ECO:0000256" key="5">
    <source>
        <dbReference type="SAM" id="MobiDB-lite"/>
    </source>
</evidence>
<feature type="region of interest" description="Disordered" evidence="5">
    <location>
        <begin position="905"/>
        <end position="953"/>
    </location>
</feature>
<dbReference type="SUPFAM" id="SSF50044">
    <property type="entry name" value="SH3-domain"/>
    <property type="match status" value="1"/>
</dbReference>
<feature type="region of interest" description="Disordered" evidence="5">
    <location>
        <begin position="806"/>
        <end position="826"/>
    </location>
</feature>
<dbReference type="EMBL" id="AFYH01099625">
    <property type="status" value="NOT_ANNOTATED_CDS"/>
    <property type="molecule type" value="Genomic_DNA"/>
</dbReference>
<dbReference type="Gene3D" id="3.30.1520.10">
    <property type="entry name" value="Phox-like domain"/>
    <property type="match status" value="1"/>
</dbReference>
<comment type="similarity">
    <text evidence="1">Belongs to the PX domain-containing GAP family.</text>
</comment>
<feature type="region of interest" description="Disordered" evidence="5">
    <location>
        <begin position="749"/>
        <end position="790"/>
    </location>
</feature>
<dbReference type="Gene3D" id="2.30.30.40">
    <property type="entry name" value="SH3 Domains"/>
    <property type="match status" value="1"/>
</dbReference>
<dbReference type="PANTHER" id="PTHR15729">
    <property type="entry name" value="CDC42 GTPASE-ACTIVATING PROTEIN"/>
    <property type="match status" value="1"/>
</dbReference>
<feature type="compositionally biased region" description="Basic and acidic residues" evidence="5">
    <location>
        <begin position="749"/>
        <end position="763"/>
    </location>
</feature>
<dbReference type="EMBL" id="AFYH01099622">
    <property type="status" value="NOT_ANNOTATED_CDS"/>
    <property type="molecule type" value="Genomic_DNA"/>
</dbReference>
<dbReference type="GO" id="GO:0005938">
    <property type="term" value="C:cell cortex"/>
    <property type="evidence" value="ECO:0007669"/>
    <property type="project" value="TreeGrafter"/>
</dbReference>
<dbReference type="GO" id="GO:0015629">
    <property type="term" value="C:actin cytoskeleton"/>
    <property type="evidence" value="ECO:0007669"/>
    <property type="project" value="TreeGrafter"/>
</dbReference>
<dbReference type="InParanoid" id="H3ABC7"/>
<dbReference type="PROSITE" id="PS50002">
    <property type="entry name" value="SH3"/>
    <property type="match status" value="1"/>
</dbReference>
<keyword evidence="2 4" id="KW-0728">SH3 domain</keyword>
<dbReference type="GeneTree" id="ENSGT00940000165396"/>
<name>H3ABC7_LATCH</name>
<dbReference type="SMART" id="SM00324">
    <property type="entry name" value="RhoGAP"/>
    <property type="match status" value="1"/>
</dbReference>
<feature type="domain" description="SH3" evidence="6">
    <location>
        <begin position="186"/>
        <end position="248"/>
    </location>
</feature>
<dbReference type="EMBL" id="AFYH01099624">
    <property type="status" value="NOT_ANNOTATED_CDS"/>
    <property type="molecule type" value="Genomic_DNA"/>
</dbReference>
<dbReference type="AlphaFoldDB" id="H3ABC7"/>
<dbReference type="FunCoup" id="H3ABC7">
    <property type="interactions" value="210"/>
</dbReference>
<evidence type="ECO:0000256" key="3">
    <source>
        <dbReference type="ARBA" id="ARBA00022468"/>
    </source>
</evidence>
<dbReference type="GO" id="GO:0035091">
    <property type="term" value="F:phosphatidylinositol binding"/>
    <property type="evidence" value="ECO:0007669"/>
    <property type="project" value="InterPro"/>
</dbReference>
<keyword evidence="3" id="KW-0343">GTPase activation</keyword>
<evidence type="ECO:0000313" key="8">
    <source>
        <dbReference type="Ensembl" id="ENSLACP00000006948.1"/>
    </source>
</evidence>
<evidence type="ECO:0000313" key="9">
    <source>
        <dbReference type="Proteomes" id="UP000008672"/>
    </source>
</evidence>
<dbReference type="GO" id="GO:0005794">
    <property type="term" value="C:Golgi apparatus"/>
    <property type="evidence" value="ECO:0007669"/>
    <property type="project" value="TreeGrafter"/>
</dbReference>
<dbReference type="SUPFAM" id="SSF48350">
    <property type="entry name" value="GTPase activation domain, GAP"/>
    <property type="match status" value="1"/>
</dbReference>
<dbReference type="InterPro" id="IPR000198">
    <property type="entry name" value="RhoGAP_dom"/>
</dbReference>
<evidence type="ECO:0000256" key="1">
    <source>
        <dbReference type="ARBA" id="ARBA00008795"/>
    </source>
</evidence>
<dbReference type="Proteomes" id="UP000008672">
    <property type="component" value="Unassembled WGS sequence"/>
</dbReference>
<dbReference type="InterPro" id="IPR036871">
    <property type="entry name" value="PX_dom_sf"/>
</dbReference>
<dbReference type="eggNOG" id="KOG1449">
    <property type="taxonomic scope" value="Eukaryota"/>
</dbReference>